<keyword evidence="1" id="KW-0732">Signal</keyword>
<comment type="caution">
    <text evidence="2">The sequence shown here is derived from an EMBL/GenBank/DDBJ whole genome shotgun (WGS) entry which is preliminary data.</text>
</comment>
<dbReference type="Gene3D" id="1.25.40.10">
    <property type="entry name" value="Tetratricopeptide repeat domain"/>
    <property type="match status" value="3"/>
</dbReference>
<sequence>MKLSYSLVLVLIGLSLTPFAIAESKTSENIKAILAAGDIFPSGKELEKIRANAQKKFDDTLRLAQKGDKKAQYDLARMYVLPFNLDIETDYKKAFEWKLKSAEQGYLPAILSVASEYGLFFGHPRVVDIDDAKAFYWYQKAAQQGDRLGLYAVASAYASGDGVKQDIIKAESMFKQLQQIKTDEYAKKATEQLYFLYKKHYPERKAQILQLLEEAYPNAIVVKSLLRDDLIKAYSEGVLTAKNDAKVFPLLLEKKNDGDLNAEGFYRLALMYEGGLGTAKNQKEADALFERLIAAKYFPAILHKIRKENLPLAEKGNATAQLELGYAYLELAKATKSPQDKQQGLMWINKAAQQNDVRALALLASINGKSPSEVVQFVMSRAKAGEAEAQYMLGKYYFEGVGDLGKDYQKSLEWFAAAAKQRHPMGIYEMGHMYDHGHGVDINKQLAKSWYEKALKLGVDQAQIALNRLNK</sequence>
<evidence type="ECO:0000313" key="2">
    <source>
        <dbReference type="EMBL" id="MDY6485710.1"/>
    </source>
</evidence>
<reference evidence="2 3" key="1">
    <citation type="submission" date="2023-11" db="EMBL/GenBank/DDBJ databases">
        <title>The common occurrence of Acinetobacte faecalis in cattle feces and its emended description.</title>
        <authorList>
            <person name="Kyselkova M."/>
            <person name="Xanthopoulou K."/>
            <person name="Shestivska V."/>
            <person name="Spanelova P."/>
            <person name="Maixnerova M."/>
            <person name="Higgins P.G."/>
            <person name="Nemec A."/>
        </authorList>
    </citation>
    <scope>NUCLEOTIDE SEQUENCE [LARGE SCALE GENOMIC DNA]</scope>
    <source>
        <strain evidence="2 3">ANC 7483</strain>
    </source>
</reference>
<dbReference type="EMBL" id="JAXHPL010000002">
    <property type="protein sequence ID" value="MDY6485710.1"/>
    <property type="molecule type" value="Genomic_DNA"/>
</dbReference>
<feature type="signal peptide" evidence="1">
    <location>
        <begin position="1"/>
        <end position="22"/>
    </location>
</feature>
<proteinExistence type="predicted"/>
<accession>A0AB35UTH7</accession>
<dbReference type="InterPro" id="IPR050767">
    <property type="entry name" value="Sel1_AlgK"/>
</dbReference>
<dbReference type="Proteomes" id="UP001278995">
    <property type="component" value="Unassembled WGS sequence"/>
</dbReference>
<dbReference type="SMART" id="SM00671">
    <property type="entry name" value="SEL1"/>
    <property type="match status" value="7"/>
</dbReference>
<dbReference type="Pfam" id="PF08238">
    <property type="entry name" value="Sel1"/>
    <property type="match status" value="7"/>
</dbReference>
<gene>
    <name evidence="2" type="ORF">SKM51_00500</name>
</gene>
<protein>
    <submittedName>
        <fullName evidence="2">Tetratricopeptide repeat protein</fullName>
    </submittedName>
</protein>
<dbReference type="RefSeq" id="WP_321099206.1">
    <property type="nucleotide sequence ID" value="NZ_JAXHPL010000002.1"/>
</dbReference>
<dbReference type="InterPro" id="IPR011990">
    <property type="entry name" value="TPR-like_helical_dom_sf"/>
</dbReference>
<evidence type="ECO:0000313" key="3">
    <source>
        <dbReference type="Proteomes" id="UP001278995"/>
    </source>
</evidence>
<dbReference type="PANTHER" id="PTHR11102:SF160">
    <property type="entry name" value="ERAD-ASSOCIATED E3 UBIQUITIN-PROTEIN LIGASE COMPONENT HRD3"/>
    <property type="match status" value="1"/>
</dbReference>
<feature type="chain" id="PRO_5044238358" evidence="1">
    <location>
        <begin position="23"/>
        <end position="471"/>
    </location>
</feature>
<dbReference type="InterPro" id="IPR006597">
    <property type="entry name" value="Sel1-like"/>
</dbReference>
<dbReference type="PANTHER" id="PTHR11102">
    <property type="entry name" value="SEL-1-LIKE PROTEIN"/>
    <property type="match status" value="1"/>
</dbReference>
<dbReference type="SUPFAM" id="SSF81901">
    <property type="entry name" value="HCP-like"/>
    <property type="match status" value="3"/>
</dbReference>
<evidence type="ECO:0000256" key="1">
    <source>
        <dbReference type="SAM" id="SignalP"/>
    </source>
</evidence>
<name>A0AB35UTH7_9GAMM</name>
<dbReference type="AlphaFoldDB" id="A0AB35UTH7"/>
<organism evidence="2 3">
    <name type="scientific">Acinetobacter faecalis</name>
    <dbReference type="NCBI Taxonomy" id="2665161"/>
    <lineage>
        <taxon>Bacteria</taxon>
        <taxon>Pseudomonadati</taxon>
        <taxon>Pseudomonadota</taxon>
        <taxon>Gammaproteobacteria</taxon>
        <taxon>Moraxellales</taxon>
        <taxon>Moraxellaceae</taxon>
        <taxon>Acinetobacter</taxon>
    </lineage>
</organism>